<protein>
    <submittedName>
        <fullName evidence="2">Sorting nexin 1-like isoform X2</fullName>
    </submittedName>
</protein>
<dbReference type="PANTHER" id="PTHR10555:SF170">
    <property type="entry name" value="FI18122P1"/>
    <property type="match status" value="1"/>
</dbReference>
<dbReference type="EMBL" id="GGEC01025920">
    <property type="protein sequence ID" value="MBX06404.1"/>
    <property type="molecule type" value="Transcribed_RNA"/>
</dbReference>
<dbReference type="InterPro" id="IPR001683">
    <property type="entry name" value="PX_dom"/>
</dbReference>
<feature type="domain" description="PX" evidence="1">
    <location>
        <begin position="2"/>
        <end position="31"/>
    </location>
</feature>
<dbReference type="PANTHER" id="PTHR10555">
    <property type="entry name" value="SORTING NEXIN"/>
    <property type="match status" value="1"/>
</dbReference>
<dbReference type="Gene3D" id="3.30.1520.10">
    <property type="entry name" value="Phox-like domain"/>
    <property type="match status" value="1"/>
</dbReference>
<dbReference type="SUPFAM" id="SSF64268">
    <property type="entry name" value="PX domain"/>
    <property type="match status" value="1"/>
</dbReference>
<dbReference type="AlphaFoldDB" id="A0A2P2KL00"/>
<organism evidence="2">
    <name type="scientific">Rhizophora mucronata</name>
    <name type="common">Asiatic mangrove</name>
    <dbReference type="NCBI Taxonomy" id="61149"/>
    <lineage>
        <taxon>Eukaryota</taxon>
        <taxon>Viridiplantae</taxon>
        <taxon>Streptophyta</taxon>
        <taxon>Embryophyta</taxon>
        <taxon>Tracheophyta</taxon>
        <taxon>Spermatophyta</taxon>
        <taxon>Magnoliopsida</taxon>
        <taxon>eudicotyledons</taxon>
        <taxon>Gunneridae</taxon>
        <taxon>Pentapetalae</taxon>
        <taxon>rosids</taxon>
        <taxon>fabids</taxon>
        <taxon>Malpighiales</taxon>
        <taxon>Rhizophoraceae</taxon>
        <taxon>Rhizophora</taxon>
    </lineage>
</organism>
<sequence>MRRQALDVFVNRVASHRDLQQSDDLRLFLQADEETMERLRSYETGIFKKKPADLMQIFKV</sequence>
<evidence type="ECO:0000259" key="1">
    <source>
        <dbReference type="Pfam" id="PF00787"/>
    </source>
</evidence>
<evidence type="ECO:0000313" key="2">
    <source>
        <dbReference type="EMBL" id="MBX06404.1"/>
    </source>
</evidence>
<dbReference type="InterPro" id="IPR036871">
    <property type="entry name" value="PX_dom_sf"/>
</dbReference>
<dbReference type="GO" id="GO:0035091">
    <property type="term" value="F:phosphatidylinositol binding"/>
    <property type="evidence" value="ECO:0007669"/>
    <property type="project" value="InterPro"/>
</dbReference>
<reference evidence="2" key="1">
    <citation type="submission" date="2018-02" db="EMBL/GenBank/DDBJ databases">
        <title>Rhizophora mucronata_Transcriptome.</title>
        <authorList>
            <person name="Meera S.P."/>
            <person name="Sreeshan A."/>
            <person name="Augustine A."/>
        </authorList>
    </citation>
    <scope>NUCLEOTIDE SEQUENCE</scope>
    <source>
        <tissue evidence="2">Leaf</tissue>
    </source>
</reference>
<proteinExistence type="predicted"/>
<accession>A0A2P2KL00</accession>
<dbReference type="Pfam" id="PF00787">
    <property type="entry name" value="PX"/>
    <property type="match status" value="1"/>
</dbReference>
<dbReference type="GO" id="GO:0005768">
    <property type="term" value="C:endosome"/>
    <property type="evidence" value="ECO:0007669"/>
    <property type="project" value="UniProtKB-ARBA"/>
</dbReference>
<dbReference type="GO" id="GO:0016020">
    <property type="term" value="C:membrane"/>
    <property type="evidence" value="ECO:0007669"/>
    <property type="project" value="UniProtKB-ARBA"/>
</dbReference>
<name>A0A2P2KL00_RHIMU</name>